<protein>
    <recommendedName>
        <fullName evidence="1">Methyltransferase type 11 domain-containing protein</fullName>
    </recommendedName>
</protein>
<dbReference type="GO" id="GO:0008757">
    <property type="term" value="F:S-adenosylmethionine-dependent methyltransferase activity"/>
    <property type="evidence" value="ECO:0007669"/>
    <property type="project" value="InterPro"/>
</dbReference>
<evidence type="ECO:0000313" key="3">
    <source>
        <dbReference type="Proteomes" id="UP000383932"/>
    </source>
</evidence>
<dbReference type="CDD" id="cd02440">
    <property type="entry name" value="AdoMet_MTases"/>
    <property type="match status" value="1"/>
</dbReference>
<comment type="caution">
    <text evidence="2">The sequence shown here is derived from an EMBL/GenBank/DDBJ whole genome shotgun (WGS) entry which is preliminary data.</text>
</comment>
<evidence type="ECO:0000259" key="1">
    <source>
        <dbReference type="Pfam" id="PF08241"/>
    </source>
</evidence>
<gene>
    <name evidence="2" type="ORF">CTheo_6176</name>
</gene>
<accession>A0A5N5QF47</accession>
<proteinExistence type="predicted"/>
<dbReference type="Proteomes" id="UP000383932">
    <property type="component" value="Unassembled WGS sequence"/>
</dbReference>
<dbReference type="OrthoDB" id="2013972at2759"/>
<keyword evidence="3" id="KW-1185">Reference proteome</keyword>
<evidence type="ECO:0000313" key="2">
    <source>
        <dbReference type="EMBL" id="KAB5590375.1"/>
    </source>
</evidence>
<dbReference type="SUPFAM" id="SSF53335">
    <property type="entry name" value="S-adenosyl-L-methionine-dependent methyltransferases"/>
    <property type="match status" value="1"/>
</dbReference>
<reference evidence="2 3" key="1">
    <citation type="journal article" date="2019" name="Fungal Biol. Biotechnol.">
        <title>Draft genome sequence of fastidious pathogen Ceratobasidium theobromae, which causes vascular-streak dieback in Theobroma cacao.</title>
        <authorList>
            <person name="Ali S.S."/>
            <person name="Asman A."/>
            <person name="Shao J."/>
            <person name="Firmansyah A.P."/>
            <person name="Susilo A.W."/>
            <person name="Rosmana A."/>
            <person name="McMahon P."/>
            <person name="Junaid M."/>
            <person name="Guest D."/>
            <person name="Kheng T.Y."/>
            <person name="Meinhardt L.W."/>
            <person name="Bailey B.A."/>
        </authorList>
    </citation>
    <scope>NUCLEOTIDE SEQUENCE [LARGE SCALE GENOMIC DNA]</scope>
    <source>
        <strain evidence="2 3">CT2</strain>
    </source>
</reference>
<dbReference type="Pfam" id="PF08241">
    <property type="entry name" value="Methyltransf_11"/>
    <property type="match status" value="1"/>
</dbReference>
<feature type="domain" description="Methyltransferase type 11" evidence="1">
    <location>
        <begin position="207"/>
        <end position="262"/>
    </location>
</feature>
<sequence>MDLSRDSNSAPVYIVTDNQYYDEDIDGTDVDMAMSEVSSCRTMSTLSSGEVAGDRVLVDPQRYLVFTGQLSTEDAPLPRYSQQPNYFQTLHGFTYVTDENIPIAFPTDSVAERINIVFNIITRLCQGGKNVPAAADELLLRGGLDGNGARVLNLVTNSGVWYVGSVPAQVKQGLMRFGSRAHEVAAAYPNVEIVSLDVKPLTALAPHARINFEVYDLYAGIAEPDASFDLVHARQCVTLTKDYNFLLREMHRVLKPGGILVIGEMPSQSYEANNPSVLLHSSPRRVEAVRMMRAAHASQGIDITAWDDMPSRLDSSHPMWGNHDSKGDQHTIRGFHTITSFAHLIPSGPWPTNEEQRAIGAMAKLIFEKVWKALLPMLQISGMKKSEAEAFVASVEEEVKDPKYRSYTKYKVWCARKI</sequence>
<dbReference type="InterPro" id="IPR013216">
    <property type="entry name" value="Methyltransf_11"/>
</dbReference>
<dbReference type="Gene3D" id="3.40.50.150">
    <property type="entry name" value="Vaccinia Virus protein VP39"/>
    <property type="match status" value="1"/>
</dbReference>
<organism evidence="2 3">
    <name type="scientific">Ceratobasidium theobromae</name>
    <dbReference type="NCBI Taxonomy" id="1582974"/>
    <lineage>
        <taxon>Eukaryota</taxon>
        <taxon>Fungi</taxon>
        <taxon>Dikarya</taxon>
        <taxon>Basidiomycota</taxon>
        <taxon>Agaricomycotina</taxon>
        <taxon>Agaricomycetes</taxon>
        <taxon>Cantharellales</taxon>
        <taxon>Ceratobasidiaceae</taxon>
        <taxon>Ceratobasidium</taxon>
    </lineage>
</organism>
<name>A0A5N5QF47_9AGAM</name>
<dbReference type="EMBL" id="SSOP01000174">
    <property type="protein sequence ID" value="KAB5590375.1"/>
    <property type="molecule type" value="Genomic_DNA"/>
</dbReference>
<dbReference type="InterPro" id="IPR029063">
    <property type="entry name" value="SAM-dependent_MTases_sf"/>
</dbReference>
<dbReference type="AlphaFoldDB" id="A0A5N5QF47"/>